<dbReference type="Pfam" id="PF08478">
    <property type="entry name" value="POTRA_1"/>
    <property type="match status" value="1"/>
</dbReference>
<dbReference type="InterPro" id="IPR026580">
    <property type="entry name" value="DivIB"/>
</dbReference>
<keyword evidence="5 8" id="KW-1133">Transmembrane helix</keyword>
<dbReference type="HAMAP" id="MF_00912">
    <property type="entry name" value="DivIB"/>
    <property type="match status" value="1"/>
</dbReference>
<keyword evidence="7 8" id="KW-0131">Cell cycle</keyword>
<evidence type="ECO:0000313" key="11">
    <source>
        <dbReference type="Proteomes" id="UP000680670"/>
    </source>
</evidence>
<evidence type="ECO:0000256" key="2">
    <source>
        <dbReference type="ARBA" id="ARBA00022475"/>
    </source>
</evidence>
<sequence length="262" mass="29766">MTVDQKKVLSLEDRIPKIKEHRKRKANRRLIFLISLFFLLILLVIYFQSPLSHVSEIKVKGNESVPDQTIIKRSGLKSGDNIWKLDKKKAVQKLEDHQEVKHAKVKIAFPNTVYLQIQEYKTIAYVLTGTEFHPILENGLIVESSPKGGVPVNAPILSNFKEDAILENMAKELKELKPEIVNGISEIHYTPKKTDKYHITLFMNDGFEVSATILTFSEKMVHYPSIVSQLDPKVKGVIDMEVGSFFKAYETKGASGEGEQQE</sequence>
<dbReference type="InterPro" id="IPR005548">
    <property type="entry name" value="Cell_div_FtsQ/DivIB_C"/>
</dbReference>
<dbReference type="PROSITE" id="PS51779">
    <property type="entry name" value="POTRA"/>
    <property type="match status" value="1"/>
</dbReference>
<protein>
    <recommendedName>
        <fullName evidence="8">Cell division protein DivIB</fullName>
    </recommendedName>
</protein>
<dbReference type="Proteomes" id="UP000680670">
    <property type="component" value="Unassembled WGS sequence"/>
</dbReference>
<dbReference type="Pfam" id="PF03799">
    <property type="entry name" value="FtsQ_DivIB_C"/>
    <property type="match status" value="1"/>
</dbReference>
<evidence type="ECO:0000259" key="9">
    <source>
        <dbReference type="PROSITE" id="PS51779"/>
    </source>
</evidence>
<gene>
    <name evidence="8 10" type="primary">divIB</name>
    <name evidence="10" type="ORF">J6TS1_04790</name>
</gene>
<dbReference type="PANTHER" id="PTHR37820:SF1">
    <property type="entry name" value="CELL DIVISION PROTEIN FTSQ"/>
    <property type="match status" value="1"/>
</dbReference>
<keyword evidence="11" id="KW-1185">Reference proteome</keyword>
<dbReference type="Gene3D" id="3.10.20.310">
    <property type="entry name" value="membrane protein fhac"/>
    <property type="match status" value="1"/>
</dbReference>
<feature type="domain" description="POTRA" evidence="9">
    <location>
        <begin position="52"/>
        <end position="120"/>
    </location>
</feature>
<dbReference type="InterPro" id="IPR013685">
    <property type="entry name" value="POTRA_FtsQ_type"/>
</dbReference>
<dbReference type="PANTHER" id="PTHR37820">
    <property type="entry name" value="CELL DIVISION PROTEIN DIVIB"/>
    <property type="match status" value="1"/>
</dbReference>
<keyword evidence="6 8" id="KW-0472">Membrane</keyword>
<comment type="caution">
    <text evidence="10">The sequence shown here is derived from an EMBL/GenBank/DDBJ whole genome shotgun (WGS) entry which is preliminary data.</text>
</comment>
<evidence type="ECO:0000256" key="4">
    <source>
        <dbReference type="ARBA" id="ARBA00022692"/>
    </source>
</evidence>
<dbReference type="Gene3D" id="3.40.50.10960">
    <property type="match status" value="1"/>
</dbReference>
<comment type="function">
    <text evidence="8">Cell division protein that may be involved in stabilizing or promoting the assembly of the division complex.</text>
</comment>
<comment type="subcellular location">
    <subcellularLocation>
        <location evidence="8">Cell membrane</location>
        <topology evidence="8">Single-pass type II membrane protein</topology>
    </subcellularLocation>
    <subcellularLocation>
        <location evidence="1">Membrane</location>
    </subcellularLocation>
    <text evidence="8">Localizes to the division septum.</text>
</comment>
<evidence type="ECO:0000256" key="3">
    <source>
        <dbReference type="ARBA" id="ARBA00022618"/>
    </source>
</evidence>
<accession>A0ABQ4KRE7</accession>
<proteinExistence type="inferred from homology"/>
<reference evidence="10 11" key="1">
    <citation type="submission" date="2021-03" db="EMBL/GenBank/DDBJ databases">
        <title>Antimicrobial resistance genes in bacteria isolated from Japanese honey, and their potential for conferring macrolide and lincosamide resistance in the American foulbrood pathogen Paenibacillus larvae.</title>
        <authorList>
            <person name="Okamoto M."/>
            <person name="Kumagai M."/>
            <person name="Kanamori H."/>
            <person name="Takamatsu D."/>
        </authorList>
    </citation>
    <scope>NUCLEOTIDE SEQUENCE [LARGE SCALE GENOMIC DNA]</scope>
    <source>
        <strain evidence="10 11">J6TS1</strain>
    </source>
</reference>
<evidence type="ECO:0000256" key="7">
    <source>
        <dbReference type="ARBA" id="ARBA00023306"/>
    </source>
</evidence>
<evidence type="ECO:0000256" key="1">
    <source>
        <dbReference type="ARBA" id="ARBA00004370"/>
    </source>
</evidence>
<evidence type="ECO:0000256" key="6">
    <source>
        <dbReference type="ARBA" id="ARBA00023136"/>
    </source>
</evidence>
<dbReference type="EMBL" id="BORJ01000001">
    <property type="protein sequence ID" value="GIN94609.1"/>
    <property type="molecule type" value="Genomic_DNA"/>
</dbReference>
<comment type="similarity">
    <text evidence="8">Belongs to the FtsQ/DivIB family. DivIB subfamily.</text>
</comment>
<feature type="transmembrane region" description="Helical" evidence="8">
    <location>
        <begin position="30"/>
        <end position="47"/>
    </location>
</feature>
<organism evidence="10 11">
    <name type="scientific">Siminovitchia terrae</name>
    <name type="common">Bacillus terrae</name>
    <dbReference type="NCBI Taxonomy" id="1914933"/>
    <lineage>
        <taxon>Bacteria</taxon>
        <taxon>Bacillati</taxon>
        <taxon>Bacillota</taxon>
        <taxon>Bacilli</taxon>
        <taxon>Bacillales</taxon>
        <taxon>Bacillaceae</taxon>
        <taxon>Siminovitchia</taxon>
    </lineage>
</organism>
<keyword evidence="3 8" id="KW-0132">Cell division</keyword>
<keyword evidence="2 8" id="KW-1003">Cell membrane</keyword>
<name>A0ABQ4KRE7_SIMTE</name>
<evidence type="ECO:0000256" key="8">
    <source>
        <dbReference type="HAMAP-Rule" id="MF_00912"/>
    </source>
</evidence>
<dbReference type="GO" id="GO:0051301">
    <property type="term" value="P:cell division"/>
    <property type="evidence" value="ECO:0007669"/>
    <property type="project" value="UniProtKB-KW"/>
</dbReference>
<evidence type="ECO:0000313" key="10">
    <source>
        <dbReference type="EMBL" id="GIN94609.1"/>
    </source>
</evidence>
<dbReference type="InterPro" id="IPR050487">
    <property type="entry name" value="FtsQ_DivIB"/>
</dbReference>
<keyword evidence="4 8" id="KW-0812">Transmembrane</keyword>
<evidence type="ECO:0000256" key="5">
    <source>
        <dbReference type="ARBA" id="ARBA00022989"/>
    </source>
</evidence>
<dbReference type="InterPro" id="IPR034746">
    <property type="entry name" value="POTRA"/>
</dbReference>